<reference evidence="1 2" key="1">
    <citation type="journal article" date="2024" name="Plant Biotechnol. J.">
        <title>Genome and CRISPR/Cas9 system of a widespread forest tree (Populus alba) in the world.</title>
        <authorList>
            <person name="Liu Y.J."/>
            <person name="Jiang P.F."/>
            <person name="Han X.M."/>
            <person name="Li X.Y."/>
            <person name="Wang H.M."/>
            <person name="Wang Y.J."/>
            <person name="Wang X.X."/>
            <person name="Zeng Q.Y."/>
        </authorList>
    </citation>
    <scope>NUCLEOTIDE SEQUENCE [LARGE SCALE GENOMIC DNA]</scope>
    <source>
        <strain evidence="2">cv. PAL-ZL1</strain>
    </source>
</reference>
<dbReference type="EMBL" id="RCHU02000001">
    <property type="protein sequence ID" value="KAL3610314.1"/>
    <property type="molecule type" value="Genomic_DNA"/>
</dbReference>
<keyword evidence="2" id="KW-1185">Reference proteome</keyword>
<dbReference type="Proteomes" id="UP000309997">
    <property type="component" value="Unassembled WGS sequence"/>
</dbReference>
<proteinExistence type="predicted"/>
<comment type="caution">
    <text evidence="1">The sequence shown here is derived from an EMBL/GenBank/DDBJ whole genome shotgun (WGS) entry which is preliminary data.</text>
</comment>
<accession>A0ACC4CZS5</accession>
<sequence length="75" mass="8437">MHRDQVRYMDNLLPAGLKIQSDLSFSALVSDTATKLKIISAYIMPLELLAKPLVSSRVLEMNYDSPQNELIETAQ</sequence>
<protein>
    <submittedName>
        <fullName evidence="1">Uncharacterized protein</fullName>
    </submittedName>
</protein>
<organism evidence="1 2">
    <name type="scientific">Populus alba</name>
    <name type="common">White poplar</name>
    <dbReference type="NCBI Taxonomy" id="43335"/>
    <lineage>
        <taxon>Eukaryota</taxon>
        <taxon>Viridiplantae</taxon>
        <taxon>Streptophyta</taxon>
        <taxon>Embryophyta</taxon>
        <taxon>Tracheophyta</taxon>
        <taxon>Spermatophyta</taxon>
        <taxon>Magnoliopsida</taxon>
        <taxon>eudicotyledons</taxon>
        <taxon>Gunneridae</taxon>
        <taxon>Pentapetalae</taxon>
        <taxon>rosids</taxon>
        <taxon>fabids</taxon>
        <taxon>Malpighiales</taxon>
        <taxon>Salicaceae</taxon>
        <taxon>Saliceae</taxon>
        <taxon>Populus</taxon>
    </lineage>
</organism>
<evidence type="ECO:0000313" key="2">
    <source>
        <dbReference type="Proteomes" id="UP000309997"/>
    </source>
</evidence>
<name>A0ACC4CZS5_POPAL</name>
<evidence type="ECO:0000313" key="1">
    <source>
        <dbReference type="EMBL" id="KAL3610314.1"/>
    </source>
</evidence>
<gene>
    <name evidence="1" type="ORF">D5086_001334</name>
</gene>